<sequence>MIILFHSTDFFLILLFYFELDLPGYHL</sequence>
<proteinExistence type="predicted"/>
<evidence type="ECO:0000313" key="1">
    <source>
        <dbReference type="EMBL" id="MBX73325.1"/>
    </source>
</evidence>
<name>A0A2P2R255_RHIMU</name>
<dbReference type="EMBL" id="GGEC01092841">
    <property type="protein sequence ID" value="MBX73325.1"/>
    <property type="molecule type" value="Transcribed_RNA"/>
</dbReference>
<protein>
    <submittedName>
        <fullName evidence="1">Uncharacterized protein</fullName>
    </submittedName>
</protein>
<reference evidence="1" key="1">
    <citation type="submission" date="2018-02" db="EMBL/GenBank/DDBJ databases">
        <title>Rhizophora mucronata_Transcriptome.</title>
        <authorList>
            <person name="Meera S.P."/>
            <person name="Sreeshan A."/>
            <person name="Augustine A."/>
        </authorList>
    </citation>
    <scope>NUCLEOTIDE SEQUENCE</scope>
    <source>
        <tissue evidence="1">Leaf</tissue>
    </source>
</reference>
<dbReference type="AlphaFoldDB" id="A0A2P2R255"/>
<organism evidence="1">
    <name type="scientific">Rhizophora mucronata</name>
    <name type="common">Asiatic mangrove</name>
    <dbReference type="NCBI Taxonomy" id="61149"/>
    <lineage>
        <taxon>Eukaryota</taxon>
        <taxon>Viridiplantae</taxon>
        <taxon>Streptophyta</taxon>
        <taxon>Embryophyta</taxon>
        <taxon>Tracheophyta</taxon>
        <taxon>Spermatophyta</taxon>
        <taxon>Magnoliopsida</taxon>
        <taxon>eudicotyledons</taxon>
        <taxon>Gunneridae</taxon>
        <taxon>Pentapetalae</taxon>
        <taxon>rosids</taxon>
        <taxon>fabids</taxon>
        <taxon>Malpighiales</taxon>
        <taxon>Rhizophoraceae</taxon>
        <taxon>Rhizophora</taxon>
    </lineage>
</organism>
<accession>A0A2P2R255</accession>